<keyword evidence="5" id="KW-1185">Reference proteome</keyword>
<feature type="region of interest" description="Disordered" evidence="2">
    <location>
        <begin position="1"/>
        <end position="68"/>
    </location>
</feature>
<dbReference type="Proteomes" id="UP000838412">
    <property type="component" value="Chromosome 2"/>
</dbReference>
<name>A0A8J9ZF31_BRALA</name>
<evidence type="ECO:0000256" key="1">
    <source>
        <dbReference type="ARBA" id="ARBA00007309"/>
    </source>
</evidence>
<sequence length="68" mass="7466">MTRGNQRELARQKNMKKQQEQAKKKGGAEKGSKGQGLEARKERDADVMRQKQLKAAAKKAEQAAAGGK</sequence>
<evidence type="ECO:0000313" key="5">
    <source>
        <dbReference type="Proteomes" id="UP000838412"/>
    </source>
</evidence>
<evidence type="ECO:0000313" key="4">
    <source>
        <dbReference type="EMBL" id="CAH1253274.1"/>
    </source>
</evidence>
<dbReference type="PANTHER" id="PTHR13596:SF0">
    <property type="entry name" value="SI:CH211-39K3.2-RELATED"/>
    <property type="match status" value="1"/>
</dbReference>
<dbReference type="InterPro" id="IPR007513">
    <property type="entry name" value="SERF-like_N"/>
</dbReference>
<accession>A0A8J9ZF31</accession>
<reference evidence="4" key="1">
    <citation type="submission" date="2022-01" db="EMBL/GenBank/DDBJ databases">
        <authorList>
            <person name="Braso-Vives M."/>
        </authorList>
    </citation>
    <scope>NUCLEOTIDE SEQUENCE</scope>
</reference>
<dbReference type="AlphaFoldDB" id="A0A8J9ZF31"/>
<proteinExistence type="inferred from homology"/>
<gene>
    <name evidence="4" type="primary">SERF2</name>
    <name evidence="4" type="ORF">BLAG_LOCUS13097</name>
</gene>
<comment type="similarity">
    <text evidence="1">Belongs to the SERF family.</text>
</comment>
<feature type="domain" description="Small EDRK-rich factor-like N-terminal" evidence="3">
    <location>
        <begin position="1"/>
        <end position="30"/>
    </location>
</feature>
<dbReference type="InterPro" id="IPR040211">
    <property type="entry name" value="SERF1/2-like"/>
</dbReference>
<dbReference type="Pfam" id="PF04419">
    <property type="entry name" value="SERF-like_N"/>
    <property type="match status" value="1"/>
</dbReference>
<protein>
    <submittedName>
        <fullName evidence="4">SERF2 protein</fullName>
    </submittedName>
</protein>
<evidence type="ECO:0000259" key="3">
    <source>
        <dbReference type="Pfam" id="PF04419"/>
    </source>
</evidence>
<organism evidence="4 5">
    <name type="scientific">Branchiostoma lanceolatum</name>
    <name type="common">Common lancelet</name>
    <name type="synonym">Amphioxus lanceolatum</name>
    <dbReference type="NCBI Taxonomy" id="7740"/>
    <lineage>
        <taxon>Eukaryota</taxon>
        <taxon>Metazoa</taxon>
        <taxon>Chordata</taxon>
        <taxon>Cephalochordata</taxon>
        <taxon>Leptocardii</taxon>
        <taxon>Amphioxiformes</taxon>
        <taxon>Branchiostomatidae</taxon>
        <taxon>Branchiostoma</taxon>
    </lineage>
</organism>
<dbReference type="EMBL" id="OV696687">
    <property type="protein sequence ID" value="CAH1253274.1"/>
    <property type="molecule type" value="Genomic_DNA"/>
</dbReference>
<dbReference type="PANTHER" id="PTHR13596">
    <property type="entry name" value="SMALL EDRK-RICH FACTOR 1"/>
    <property type="match status" value="1"/>
</dbReference>
<evidence type="ECO:0000256" key="2">
    <source>
        <dbReference type="SAM" id="MobiDB-lite"/>
    </source>
</evidence>
<dbReference type="OMA" id="NRDADIM"/>
<feature type="compositionally biased region" description="Basic and acidic residues" evidence="2">
    <location>
        <begin position="1"/>
        <end position="49"/>
    </location>
</feature>